<dbReference type="InterPro" id="IPR029044">
    <property type="entry name" value="Nucleotide-diphossugar_trans"/>
</dbReference>
<dbReference type="STRING" id="763406.A0A1E3NNF7"/>
<dbReference type="GeneID" id="30177559"/>
<dbReference type="PANTHER" id="PTHR31646:SF1">
    <property type="entry name" value="ALPHA-1,2-MANNOSYLTRANSFERASE MNN2"/>
    <property type="match status" value="1"/>
</dbReference>
<comment type="subcellular location">
    <subcellularLocation>
        <location evidence="1">Golgi apparatus membrane</location>
        <topology evidence="1">Single-pass type II membrane protein</topology>
    </subcellularLocation>
</comment>
<evidence type="ECO:0000256" key="5">
    <source>
        <dbReference type="ARBA" id="ARBA00022692"/>
    </source>
</evidence>
<keyword evidence="7 11" id="KW-1133">Transmembrane helix</keyword>
<name>A0A1E3NNF7_9ASCO</name>
<evidence type="ECO:0000256" key="2">
    <source>
        <dbReference type="ARBA" id="ARBA00004922"/>
    </source>
</evidence>
<sequence length="609" mass="69439">MLSLKIKGWLKRYVPTRMRQKSVVFMGVCTLMVVFILTVLAQSEQEPLQGIPGAVANVDKLHQEPGIVVGEPSERKGSSQHEHVNIQPKPAGESQQQQDSKSEQEKLQKSKPMPAQSSKYGIYSSLFEVLAQSKPKCGKLTNFMADNEDIQKFNSDKTSFTKKLLEDLLPLTAEEKSQMKDSFQKVLNGFKALNMDVFGRNDKTPTSGKGIVMVGGHKFSWLSLLNIHQLRRRGSTLPVEVYIPTAKEYDDHFCMSVLPELDARCVLGYEELPFAQYEKFFNLQRYEYKIMAILTSSFEDVLLLDSDNVVLENPDGLFSWDVYKEYQLVLWPDCWQRTTNPFLFDMLNVTIDYSSVEDYSMYNLHNLPGAIPNPSTESGMMLVNKRSQVDTLLIALYFNIFGFDYYYPLITQGSAGQGDKDTYILAAYGAKKPVYQVKQGVTFIGRFEKDGGFTSGALGQCDPTTQDEKKAKIGSSGCSTYMFLHLSFPKFYPEEIADKLKGPDGHIVEFDGVDWGYDLELQIWEMMCQLLCSNYKKNVIQPENEASELLAPKFRKTGQKLSYIKKLNINEECDTKLLPHLQFLRNYFKYADKSTNQFHQHWEGKDASY</sequence>
<keyword evidence="9 11" id="KW-0472">Membrane</keyword>
<reference evidence="12 13" key="1">
    <citation type="journal article" date="2016" name="Proc. Natl. Acad. Sci. U.S.A.">
        <title>Comparative genomics of biotechnologically important yeasts.</title>
        <authorList>
            <person name="Riley R."/>
            <person name="Haridas S."/>
            <person name="Wolfe K.H."/>
            <person name="Lopes M.R."/>
            <person name="Hittinger C.T."/>
            <person name="Goeker M."/>
            <person name="Salamov A.A."/>
            <person name="Wisecaver J.H."/>
            <person name="Long T.M."/>
            <person name="Calvey C.H."/>
            <person name="Aerts A.L."/>
            <person name="Barry K.W."/>
            <person name="Choi C."/>
            <person name="Clum A."/>
            <person name="Coughlan A.Y."/>
            <person name="Deshpande S."/>
            <person name="Douglass A.P."/>
            <person name="Hanson S.J."/>
            <person name="Klenk H.-P."/>
            <person name="LaButti K.M."/>
            <person name="Lapidus A."/>
            <person name="Lindquist E.A."/>
            <person name="Lipzen A.M."/>
            <person name="Meier-Kolthoff J.P."/>
            <person name="Ohm R.A."/>
            <person name="Otillar R.P."/>
            <person name="Pangilinan J.L."/>
            <person name="Peng Y."/>
            <person name="Rokas A."/>
            <person name="Rosa C.A."/>
            <person name="Scheuner C."/>
            <person name="Sibirny A.A."/>
            <person name="Slot J.C."/>
            <person name="Stielow J.B."/>
            <person name="Sun H."/>
            <person name="Kurtzman C.P."/>
            <person name="Blackwell M."/>
            <person name="Grigoriev I.V."/>
            <person name="Jeffries T.W."/>
        </authorList>
    </citation>
    <scope>NUCLEOTIDE SEQUENCE [LARGE SCALE GENOMIC DNA]</scope>
    <source>
        <strain evidence="12 13">NRRL Y-2026</strain>
    </source>
</reference>
<evidence type="ECO:0000256" key="8">
    <source>
        <dbReference type="ARBA" id="ARBA00023034"/>
    </source>
</evidence>
<evidence type="ECO:0000256" key="3">
    <source>
        <dbReference type="ARBA" id="ARBA00009105"/>
    </source>
</evidence>
<dbReference type="SUPFAM" id="SSF53448">
    <property type="entry name" value="Nucleotide-diphospho-sugar transferases"/>
    <property type="match status" value="1"/>
</dbReference>
<dbReference type="OrthoDB" id="430354at2759"/>
<keyword evidence="5 11" id="KW-0812">Transmembrane</keyword>
<keyword evidence="4" id="KW-0808">Transferase</keyword>
<evidence type="ECO:0000256" key="1">
    <source>
        <dbReference type="ARBA" id="ARBA00004323"/>
    </source>
</evidence>
<feature type="transmembrane region" description="Helical" evidence="11">
    <location>
        <begin position="21"/>
        <end position="41"/>
    </location>
</feature>
<dbReference type="GO" id="GO:0046354">
    <property type="term" value="P:mannan biosynthetic process"/>
    <property type="evidence" value="ECO:0007669"/>
    <property type="project" value="TreeGrafter"/>
</dbReference>
<dbReference type="Proteomes" id="UP000094455">
    <property type="component" value="Unassembled WGS sequence"/>
</dbReference>
<protein>
    <recommendedName>
        <fullName evidence="14">Alpha-1,2-mannosyltransferase</fullName>
    </recommendedName>
</protein>
<feature type="compositionally biased region" description="Basic and acidic residues" evidence="10">
    <location>
        <begin position="72"/>
        <end position="84"/>
    </location>
</feature>
<dbReference type="GO" id="GO:0000139">
    <property type="term" value="C:Golgi membrane"/>
    <property type="evidence" value="ECO:0007669"/>
    <property type="project" value="UniProtKB-SubCell"/>
</dbReference>
<organism evidence="12 13">
    <name type="scientific">Pichia membranifaciens NRRL Y-2026</name>
    <dbReference type="NCBI Taxonomy" id="763406"/>
    <lineage>
        <taxon>Eukaryota</taxon>
        <taxon>Fungi</taxon>
        <taxon>Dikarya</taxon>
        <taxon>Ascomycota</taxon>
        <taxon>Saccharomycotina</taxon>
        <taxon>Pichiomycetes</taxon>
        <taxon>Pichiales</taxon>
        <taxon>Pichiaceae</taxon>
        <taxon>Pichia</taxon>
    </lineage>
</organism>
<keyword evidence="13" id="KW-1185">Reference proteome</keyword>
<comment type="similarity">
    <text evidence="3">Belongs to the MNN1/MNT family.</text>
</comment>
<evidence type="ECO:0000313" key="12">
    <source>
        <dbReference type="EMBL" id="ODQ47634.1"/>
    </source>
</evidence>
<dbReference type="EMBL" id="KV454002">
    <property type="protein sequence ID" value="ODQ47634.1"/>
    <property type="molecule type" value="Genomic_DNA"/>
</dbReference>
<dbReference type="RefSeq" id="XP_019018747.1">
    <property type="nucleotide sequence ID" value="XM_019160872.1"/>
</dbReference>
<dbReference type="GO" id="GO:0000026">
    <property type="term" value="F:alpha-1,2-mannosyltransferase activity"/>
    <property type="evidence" value="ECO:0007669"/>
    <property type="project" value="TreeGrafter"/>
</dbReference>
<keyword evidence="8" id="KW-0333">Golgi apparatus</keyword>
<evidence type="ECO:0000256" key="4">
    <source>
        <dbReference type="ARBA" id="ARBA00022679"/>
    </source>
</evidence>
<evidence type="ECO:0000256" key="11">
    <source>
        <dbReference type="SAM" id="Phobius"/>
    </source>
</evidence>
<proteinExistence type="inferred from homology"/>
<accession>A0A1E3NNF7</accession>
<dbReference type="PANTHER" id="PTHR31646">
    <property type="entry name" value="ALPHA-1,2-MANNOSYLTRANSFERASE MNN2"/>
    <property type="match status" value="1"/>
</dbReference>
<dbReference type="AlphaFoldDB" id="A0A1E3NNF7"/>
<evidence type="ECO:0000256" key="10">
    <source>
        <dbReference type="SAM" id="MobiDB-lite"/>
    </source>
</evidence>
<dbReference type="Pfam" id="PF11051">
    <property type="entry name" value="Mannosyl_trans3"/>
    <property type="match status" value="1"/>
</dbReference>
<comment type="pathway">
    <text evidence="2">Protein modification; protein glycosylation.</text>
</comment>
<dbReference type="InterPro" id="IPR022751">
    <property type="entry name" value="Alpha_mannosyltransferase"/>
</dbReference>
<evidence type="ECO:0000313" key="13">
    <source>
        <dbReference type="Proteomes" id="UP000094455"/>
    </source>
</evidence>
<evidence type="ECO:0000256" key="9">
    <source>
        <dbReference type="ARBA" id="ARBA00023136"/>
    </source>
</evidence>
<evidence type="ECO:0000256" key="6">
    <source>
        <dbReference type="ARBA" id="ARBA00022968"/>
    </source>
</evidence>
<feature type="region of interest" description="Disordered" evidence="10">
    <location>
        <begin position="69"/>
        <end position="116"/>
    </location>
</feature>
<evidence type="ECO:0008006" key="14">
    <source>
        <dbReference type="Google" id="ProtNLM"/>
    </source>
</evidence>
<evidence type="ECO:0000256" key="7">
    <source>
        <dbReference type="ARBA" id="ARBA00022989"/>
    </source>
</evidence>
<keyword evidence="6" id="KW-0735">Signal-anchor</keyword>
<gene>
    <name evidence="12" type="ORF">PICMEDRAFT_15566</name>
</gene>